<dbReference type="AlphaFoldDB" id="A0A191UI89"/>
<dbReference type="Proteomes" id="UP000078463">
    <property type="component" value="Chromosome"/>
</dbReference>
<dbReference type="EMBL" id="CP015922">
    <property type="protein sequence ID" value="ANJ00617.1"/>
    <property type="molecule type" value="Genomic_DNA"/>
</dbReference>
<dbReference type="STRING" id="1743168.A8O14_11355"/>
<dbReference type="KEGG" id="pwu:A8O14_11355"/>
<keyword evidence="3" id="KW-1185">Reference proteome</keyword>
<evidence type="ECO:0000256" key="1">
    <source>
        <dbReference type="SAM" id="Phobius"/>
    </source>
</evidence>
<feature type="transmembrane region" description="Helical" evidence="1">
    <location>
        <begin position="153"/>
        <end position="172"/>
    </location>
</feature>
<evidence type="ECO:0000313" key="2">
    <source>
        <dbReference type="EMBL" id="ANJ00617.1"/>
    </source>
</evidence>
<name>A0A191UI89_9BURK</name>
<feature type="transmembrane region" description="Helical" evidence="1">
    <location>
        <begin position="76"/>
        <end position="98"/>
    </location>
</feature>
<organism evidence="2 3">
    <name type="scientific">Polynucleobacter wuianus</name>
    <dbReference type="NCBI Taxonomy" id="1743168"/>
    <lineage>
        <taxon>Bacteria</taxon>
        <taxon>Pseudomonadati</taxon>
        <taxon>Pseudomonadota</taxon>
        <taxon>Betaproteobacteria</taxon>
        <taxon>Burkholderiales</taxon>
        <taxon>Burkholderiaceae</taxon>
        <taxon>Polynucleobacter</taxon>
    </lineage>
</organism>
<reference evidence="3" key="1">
    <citation type="submission" date="2016-05" db="EMBL/GenBank/DDBJ databases">
        <title>Polynucleobacter sp. QLW-P1FAT50C-4 genome.</title>
        <authorList>
            <person name="Hahn M.W."/>
        </authorList>
    </citation>
    <scope>NUCLEOTIDE SEQUENCE [LARGE SCALE GENOMIC DNA]</scope>
    <source>
        <strain evidence="3">QLW-P1FAT50C-4</strain>
    </source>
</reference>
<feature type="transmembrane region" description="Helical" evidence="1">
    <location>
        <begin position="119"/>
        <end position="141"/>
    </location>
</feature>
<accession>A0A191UI89</accession>
<sequence>MRGLLQNAKLLVILTLGYGLFYFANNLCTDFLYLTPGAHLVHLPSGVKILMTLVAGPIGALAIFIISNIWGVMFPFHGQIGLVLILSIGSAGVPLLVTKVCSDKFMLNGELSNLTLRSLLTLALSYAGLNSVVTQSIIYLAGESSNLWGGIEVMFLGDVTGILLIVSIARWISRMLRGRAYLS</sequence>
<keyword evidence="1" id="KW-0472">Membrane</keyword>
<evidence type="ECO:0008006" key="4">
    <source>
        <dbReference type="Google" id="ProtNLM"/>
    </source>
</evidence>
<gene>
    <name evidence="2" type="ORF">A8O14_11355</name>
</gene>
<proteinExistence type="predicted"/>
<feature type="transmembrane region" description="Helical" evidence="1">
    <location>
        <begin position="46"/>
        <end position="70"/>
    </location>
</feature>
<keyword evidence="1" id="KW-0812">Transmembrane</keyword>
<feature type="transmembrane region" description="Helical" evidence="1">
    <location>
        <begin position="12"/>
        <end position="34"/>
    </location>
</feature>
<evidence type="ECO:0000313" key="3">
    <source>
        <dbReference type="Proteomes" id="UP000078463"/>
    </source>
</evidence>
<protein>
    <recommendedName>
        <fullName evidence="4">MASE1 domain-containing protein</fullName>
    </recommendedName>
</protein>
<keyword evidence="1" id="KW-1133">Transmembrane helix</keyword>